<dbReference type="SMART" id="SM00490">
    <property type="entry name" value="HELICc"/>
    <property type="match status" value="1"/>
</dbReference>
<dbReference type="Proteomes" id="UP000016936">
    <property type="component" value="Unassembled WGS sequence"/>
</dbReference>
<keyword evidence="1" id="KW-0547">Nucleotide-binding</keyword>
<dbReference type="InterPro" id="IPR049730">
    <property type="entry name" value="SNF2/RAD54-like_C"/>
</dbReference>
<dbReference type="InterPro" id="IPR050628">
    <property type="entry name" value="SNF2_RAD54_helicase_TF"/>
</dbReference>
<dbReference type="InterPro" id="IPR027417">
    <property type="entry name" value="P-loop_NTPase"/>
</dbReference>
<evidence type="ECO:0000256" key="1">
    <source>
        <dbReference type="ARBA" id="ARBA00022741"/>
    </source>
</evidence>
<gene>
    <name evidence="7" type="ORF">COCHEDRAFT_1206451</name>
</gene>
<dbReference type="GO" id="GO:0005524">
    <property type="term" value="F:ATP binding"/>
    <property type="evidence" value="ECO:0007669"/>
    <property type="project" value="UniProtKB-KW"/>
</dbReference>
<evidence type="ECO:0000313" key="7">
    <source>
        <dbReference type="EMBL" id="EMD88267.1"/>
    </source>
</evidence>
<feature type="region of interest" description="Disordered" evidence="4">
    <location>
        <begin position="348"/>
        <end position="374"/>
    </location>
</feature>
<dbReference type="Pfam" id="PF00271">
    <property type="entry name" value="Helicase_C"/>
    <property type="match status" value="1"/>
</dbReference>
<dbReference type="GO" id="GO:0016787">
    <property type="term" value="F:hydrolase activity"/>
    <property type="evidence" value="ECO:0007669"/>
    <property type="project" value="UniProtKB-KW"/>
</dbReference>
<accession>M2UJZ8</accession>
<feature type="compositionally biased region" description="Acidic residues" evidence="4">
    <location>
        <begin position="351"/>
        <end position="374"/>
    </location>
</feature>
<proteinExistence type="predicted"/>
<keyword evidence="3" id="KW-0067">ATP-binding</keyword>
<keyword evidence="8" id="KW-1185">Reference proteome</keyword>
<dbReference type="CDD" id="cd18793">
    <property type="entry name" value="SF2_C_SNF"/>
    <property type="match status" value="1"/>
</dbReference>
<dbReference type="STRING" id="701091.M2UJZ8"/>
<dbReference type="eggNOG" id="ENOG502SZVV">
    <property type="taxonomic scope" value="Eukaryota"/>
</dbReference>
<evidence type="ECO:0000256" key="2">
    <source>
        <dbReference type="ARBA" id="ARBA00022801"/>
    </source>
</evidence>
<name>M2UJZ8_COCH5</name>
<dbReference type="SUPFAM" id="SSF52540">
    <property type="entry name" value="P-loop containing nucleoside triphosphate hydrolases"/>
    <property type="match status" value="2"/>
</dbReference>
<evidence type="ECO:0000259" key="6">
    <source>
        <dbReference type="SMART" id="SM00490"/>
    </source>
</evidence>
<reference evidence="8" key="2">
    <citation type="journal article" date="2013" name="PLoS Genet.">
        <title>Comparative genome structure, secondary metabolite, and effector coding capacity across Cochliobolus pathogens.</title>
        <authorList>
            <person name="Condon B.J."/>
            <person name="Leng Y."/>
            <person name="Wu D."/>
            <person name="Bushley K.E."/>
            <person name="Ohm R.A."/>
            <person name="Otillar R."/>
            <person name="Martin J."/>
            <person name="Schackwitz W."/>
            <person name="Grimwood J."/>
            <person name="MohdZainudin N."/>
            <person name="Xue C."/>
            <person name="Wang R."/>
            <person name="Manning V.A."/>
            <person name="Dhillon B."/>
            <person name="Tu Z.J."/>
            <person name="Steffenson B.J."/>
            <person name="Salamov A."/>
            <person name="Sun H."/>
            <person name="Lowry S."/>
            <person name="LaButti K."/>
            <person name="Han J."/>
            <person name="Copeland A."/>
            <person name="Lindquist E."/>
            <person name="Barry K."/>
            <person name="Schmutz J."/>
            <person name="Baker S.E."/>
            <person name="Ciuffetti L.M."/>
            <person name="Grigoriev I.V."/>
            <person name="Zhong S."/>
            <person name="Turgeon B.G."/>
        </authorList>
    </citation>
    <scope>NUCLEOTIDE SEQUENCE [LARGE SCALE GENOMIC DNA]</scope>
    <source>
        <strain evidence="8">C5 / ATCC 48332 / race O</strain>
    </source>
</reference>
<evidence type="ECO:0008006" key="9">
    <source>
        <dbReference type="Google" id="ProtNLM"/>
    </source>
</evidence>
<dbReference type="HOGENOM" id="CLU_010552_0_0_1"/>
<evidence type="ECO:0000313" key="8">
    <source>
        <dbReference type="Proteomes" id="UP000016936"/>
    </source>
</evidence>
<feature type="domain" description="Helicase C-terminal" evidence="6">
    <location>
        <begin position="984"/>
        <end position="1092"/>
    </location>
</feature>
<feature type="domain" description="Helicase ATP-binding" evidence="5">
    <location>
        <begin position="423"/>
        <end position="725"/>
    </location>
</feature>
<evidence type="ECO:0000259" key="5">
    <source>
        <dbReference type="SMART" id="SM00487"/>
    </source>
</evidence>
<feature type="compositionally biased region" description="Basic residues" evidence="4">
    <location>
        <begin position="169"/>
        <end position="178"/>
    </location>
</feature>
<dbReference type="GO" id="GO:0006281">
    <property type="term" value="P:DNA repair"/>
    <property type="evidence" value="ECO:0007669"/>
    <property type="project" value="TreeGrafter"/>
</dbReference>
<dbReference type="Pfam" id="PF00176">
    <property type="entry name" value="SNF2-rel_dom"/>
    <property type="match status" value="1"/>
</dbReference>
<dbReference type="EMBL" id="KB445581">
    <property type="protein sequence ID" value="EMD88267.1"/>
    <property type="molecule type" value="Genomic_DNA"/>
</dbReference>
<evidence type="ECO:0000256" key="4">
    <source>
        <dbReference type="SAM" id="MobiDB-lite"/>
    </source>
</evidence>
<dbReference type="Gene3D" id="3.40.50.300">
    <property type="entry name" value="P-loop containing nucleotide triphosphate hydrolases"/>
    <property type="match status" value="2"/>
</dbReference>
<evidence type="ECO:0000256" key="3">
    <source>
        <dbReference type="ARBA" id="ARBA00022840"/>
    </source>
</evidence>
<dbReference type="InterPro" id="IPR000330">
    <property type="entry name" value="SNF2_N"/>
</dbReference>
<sequence length="1135" mass="128996">MSASLGQQGASPNNTQLLSGGALIQAFAQCPALRNDGVTRAWTEGHQFDNSIAPPDKLQKRGVHYSPAKLANLGLWGHKESDQIAADITTLVECVCSSWDAFKAIYDKENRQDQNALVEAIAQNVYDLWGANPGWSSHHQETYKDAVKRMVKYSITFKPKSRSATPHVTKQKPPKNKGKTTQTPAQETQRKPKQEECESVASPALKKDIIESPYKRVKINPVINKLEMKDMALFVSRDVNWDGDGMPPINNFRELQFIETNDVEKATDCIPKWLRSEAVQWDPYEEDVIILNSGPFHGTSVGFDFHTFSAAFLHAYRNLERSLRLKIVPKKGNDFDMEYDPDLILTPPWVSEEEEEEEEEAKERDEEEINDGEEQTMNFEEVMNRTSPILAKFTFEEWCNARKFFGMPPLLKMINKKEKVKWIKKPLYPHQYMMIYQATRILEERGAMFLADEQGLGKTIMTISLMWLKNVLVHMTRSINRFRNNNENAKKHLPEDASTGQECPSQGYFPFKCICNPDSPARNWVIDMRPSLVVCMVKSTIPDWAGTVNDFCDEDCPFQLKSVIGHGTIKSKTGPTRRTKNSTKDDAVFDSRILSFHEDGTSCELPPPVNYVVITTPSSALAWVVNAIGDKEKRTSAAFSLIAVDEFHQITGDSTAIIRTLEKFTCKHQSSYVEGERPPFSQAKGVPTKFVFSSGTPWKDLKDLNVWCSLAKTQMTPMLKFVKRACPKDVLKRIRDEVNRFCKCDFLLEHNKATKLWNDNCHDKAKETTTSVVHAISPIMLRRMQLTHLPDSNGKTSIVPLPEFEKRNVQVNYSDQELEHANAQIQMLKDAFKVHANSKSKGPATFQNLQTTFIREYHTSQVVATAPSLATLIRAGDFNDWLYNSPKEKGKNPNATIKLTQARMDCQRYRKDNSALRRKVTKTTKDDPKMVKIIEIIRNIMAHDDGDRNAAQKLKDQDPTSFIGTPDDYLQKIVVTAQQPMSAVVIHDVLQSALPDVGITLFLATMNDKDKEIIISSFNDTTVVDDKKTAQNADGKEVMMFMHKNRPRILVGVQRVLSTGLNLQRGNHIILAEPSNNPSEVLQMEKRCHRLGQQRKCYVYDLIAKNVRIEEVIRDKREMRVFLQTVAEQVGIEVE</sequence>
<reference evidence="7 8" key="1">
    <citation type="journal article" date="2012" name="PLoS Pathog.">
        <title>Diverse lifestyles and strategies of plant pathogenesis encoded in the genomes of eighteen Dothideomycetes fungi.</title>
        <authorList>
            <person name="Ohm R.A."/>
            <person name="Feau N."/>
            <person name="Henrissat B."/>
            <person name="Schoch C.L."/>
            <person name="Horwitz B.A."/>
            <person name="Barry K.W."/>
            <person name="Condon B.J."/>
            <person name="Copeland A.C."/>
            <person name="Dhillon B."/>
            <person name="Glaser F."/>
            <person name="Hesse C.N."/>
            <person name="Kosti I."/>
            <person name="LaButti K."/>
            <person name="Lindquist E.A."/>
            <person name="Lucas S."/>
            <person name="Salamov A.A."/>
            <person name="Bradshaw R.E."/>
            <person name="Ciuffetti L."/>
            <person name="Hamelin R.C."/>
            <person name="Kema G.H.J."/>
            <person name="Lawrence C."/>
            <person name="Scott J.A."/>
            <person name="Spatafora J.W."/>
            <person name="Turgeon B.G."/>
            <person name="de Wit P.J.G.M."/>
            <person name="Zhong S."/>
            <person name="Goodwin S.B."/>
            <person name="Grigoriev I.V."/>
        </authorList>
    </citation>
    <scope>NUCLEOTIDE SEQUENCE [LARGE SCALE GENOMIC DNA]</scope>
    <source>
        <strain evidence="8">C5 / ATCC 48332 / race O</strain>
    </source>
</reference>
<dbReference type="SMART" id="SM00487">
    <property type="entry name" value="DEXDc"/>
    <property type="match status" value="1"/>
</dbReference>
<dbReference type="PANTHER" id="PTHR45626">
    <property type="entry name" value="TRANSCRIPTION TERMINATION FACTOR 2-RELATED"/>
    <property type="match status" value="1"/>
</dbReference>
<keyword evidence="2" id="KW-0378">Hydrolase</keyword>
<dbReference type="InterPro" id="IPR014001">
    <property type="entry name" value="Helicase_ATP-bd"/>
</dbReference>
<protein>
    <recommendedName>
        <fullName evidence="9">Helicase ATP-binding domain-containing protein</fullName>
    </recommendedName>
</protein>
<organism evidence="7 8">
    <name type="scientific">Cochliobolus heterostrophus (strain C5 / ATCC 48332 / race O)</name>
    <name type="common">Southern corn leaf blight fungus</name>
    <name type="synonym">Bipolaris maydis</name>
    <dbReference type="NCBI Taxonomy" id="701091"/>
    <lineage>
        <taxon>Eukaryota</taxon>
        <taxon>Fungi</taxon>
        <taxon>Dikarya</taxon>
        <taxon>Ascomycota</taxon>
        <taxon>Pezizomycotina</taxon>
        <taxon>Dothideomycetes</taxon>
        <taxon>Pleosporomycetidae</taxon>
        <taxon>Pleosporales</taxon>
        <taxon>Pleosporineae</taxon>
        <taxon>Pleosporaceae</taxon>
        <taxon>Bipolaris</taxon>
    </lineage>
</organism>
<dbReference type="GO" id="GO:0005634">
    <property type="term" value="C:nucleus"/>
    <property type="evidence" value="ECO:0007669"/>
    <property type="project" value="TreeGrafter"/>
</dbReference>
<dbReference type="InterPro" id="IPR001650">
    <property type="entry name" value="Helicase_C-like"/>
</dbReference>
<feature type="region of interest" description="Disordered" evidence="4">
    <location>
        <begin position="160"/>
        <end position="201"/>
    </location>
</feature>
<dbReference type="GO" id="GO:0008094">
    <property type="term" value="F:ATP-dependent activity, acting on DNA"/>
    <property type="evidence" value="ECO:0007669"/>
    <property type="project" value="TreeGrafter"/>
</dbReference>
<dbReference type="AlphaFoldDB" id="M2UJZ8"/>